<proteinExistence type="predicted"/>
<feature type="signal peptide" evidence="1">
    <location>
        <begin position="1"/>
        <end position="16"/>
    </location>
</feature>
<keyword evidence="3" id="KW-1185">Reference proteome</keyword>
<name>A0A8J5K3T5_HOMAM</name>
<dbReference type="Proteomes" id="UP000747542">
    <property type="component" value="Unassembled WGS sequence"/>
</dbReference>
<reference evidence="2" key="1">
    <citation type="journal article" date="2021" name="Sci. Adv.">
        <title>The American lobster genome reveals insights on longevity, neural, and immune adaptations.</title>
        <authorList>
            <person name="Polinski J.M."/>
            <person name="Zimin A.V."/>
            <person name="Clark K.F."/>
            <person name="Kohn A.B."/>
            <person name="Sadowski N."/>
            <person name="Timp W."/>
            <person name="Ptitsyn A."/>
            <person name="Khanna P."/>
            <person name="Romanova D.Y."/>
            <person name="Williams P."/>
            <person name="Greenwood S.J."/>
            <person name="Moroz L.L."/>
            <person name="Walt D.R."/>
            <person name="Bodnar A.G."/>
        </authorList>
    </citation>
    <scope>NUCLEOTIDE SEQUENCE</scope>
    <source>
        <strain evidence="2">GMGI-L3</strain>
    </source>
</reference>
<gene>
    <name evidence="2" type="ORF">Hamer_G019873</name>
</gene>
<organism evidence="2 3">
    <name type="scientific">Homarus americanus</name>
    <name type="common">American lobster</name>
    <dbReference type="NCBI Taxonomy" id="6706"/>
    <lineage>
        <taxon>Eukaryota</taxon>
        <taxon>Metazoa</taxon>
        <taxon>Ecdysozoa</taxon>
        <taxon>Arthropoda</taxon>
        <taxon>Crustacea</taxon>
        <taxon>Multicrustacea</taxon>
        <taxon>Malacostraca</taxon>
        <taxon>Eumalacostraca</taxon>
        <taxon>Eucarida</taxon>
        <taxon>Decapoda</taxon>
        <taxon>Pleocyemata</taxon>
        <taxon>Astacidea</taxon>
        <taxon>Nephropoidea</taxon>
        <taxon>Nephropidae</taxon>
        <taxon>Homarus</taxon>
    </lineage>
</organism>
<evidence type="ECO:0000313" key="2">
    <source>
        <dbReference type="EMBL" id="KAG7166093.1"/>
    </source>
</evidence>
<evidence type="ECO:0000313" key="3">
    <source>
        <dbReference type="Proteomes" id="UP000747542"/>
    </source>
</evidence>
<accession>A0A8J5K3T5</accession>
<evidence type="ECO:0000256" key="1">
    <source>
        <dbReference type="SAM" id="SignalP"/>
    </source>
</evidence>
<sequence length="117" mass="12727">MVVARMLVLVVPPLAAEVRPRFVSETSSLVGIVPELSGLAVAAGDPLDVSDLVAGIIKEHLVLRETYMPYLVVDARHALSYPEGHLLQALKKGDRRFSCRAFLVDLSLRSTATLAFE</sequence>
<protein>
    <submittedName>
        <fullName evidence="2">Uncharacterized protein</fullName>
    </submittedName>
</protein>
<keyword evidence="1" id="KW-0732">Signal</keyword>
<comment type="caution">
    <text evidence="2">The sequence shown here is derived from an EMBL/GenBank/DDBJ whole genome shotgun (WGS) entry which is preliminary data.</text>
</comment>
<dbReference type="AlphaFoldDB" id="A0A8J5K3T5"/>
<feature type="chain" id="PRO_5035227880" evidence="1">
    <location>
        <begin position="17"/>
        <end position="117"/>
    </location>
</feature>
<dbReference type="EMBL" id="JAHLQT010022770">
    <property type="protein sequence ID" value="KAG7166093.1"/>
    <property type="molecule type" value="Genomic_DNA"/>
</dbReference>